<protein>
    <submittedName>
        <fullName evidence="6">Spore germination protein YaaH</fullName>
    </submittedName>
</protein>
<dbReference type="InterPro" id="IPR051887">
    <property type="entry name" value="GH18_Domain-Containing"/>
</dbReference>
<feature type="chain" id="PRO_5030636107" evidence="4">
    <location>
        <begin position="24"/>
        <end position="758"/>
    </location>
</feature>
<evidence type="ECO:0000256" key="4">
    <source>
        <dbReference type="SAM" id="SignalP"/>
    </source>
</evidence>
<dbReference type="GO" id="GO:0009313">
    <property type="term" value="P:oligosaccharide catabolic process"/>
    <property type="evidence" value="ECO:0007669"/>
    <property type="project" value="TreeGrafter"/>
</dbReference>
<dbReference type="InterPro" id="IPR017853">
    <property type="entry name" value="GH"/>
</dbReference>
<dbReference type="GO" id="GO:0016798">
    <property type="term" value="F:hydrolase activity, acting on glycosyl bonds"/>
    <property type="evidence" value="ECO:0007669"/>
    <property type="project" value="UniProtKB-KW"/>
</dbReference>
<dbReference type="RefSeq" id="WP_183882766.1">
    <property type="nucleotide sequence ID" value="NZ_JACHCE010000004.1"/>
</dbReference>
<keyword evidence="3" id="KW-1133">Transmembrane helix</keyword>
<evidence type="ECO:0000256" key="2">
    <source>
        <dbReference type="ARBA" id="ARBA00023295"/>
    </source>
</evidence>
<dbReference type="SMART" id="SM00636">
    <property type="entry name" value="Glyco_18"/>
    <property type="match status" value="1"/>
</dbReference>
<name>A0A7W9DZ37_9SPHI</name>
<evidence type="ECO:0000259" key="5">
    <source>
        <dbReference type="SMART" id="SM00636"/>
    </source>
</evidence>
<dbReference type="PANTHER" id="PTHR46290:SF1">
    <property type="entry name" value="DI-N-ACETYLCHITOBIASE"/>
    <property type="match status" value="1"/>
</dbReference>
<keyword evidence="2" id="KW-0326">Glycosidase</keyword>
<proteinExistence type="predicted"/>
<feature type="transmembrane region" description="Helical" evidence="3">
    <location>
        <begin position="674"/>
        <end position="693"/>
    </location>
</feature>
<dbReference type="InterPro" id="IPR011583">
    <property type="entry name" value="Chitinase_II/V-like_cat"/>
</dbReference>
<reference evidence="6 7" key="1">
    <citation type="submission" date="2020-08" db="EMBL/GenBank/DDBJ databases">
        <title>Genomic Encyclopedia of Type Strains, Phase IV (KMG-V): Genome sequencing to study the core and pangenomes of soil and plant-associated prokaryotes.</title>
        <authorList>
            <person name="Whitman W."/>
        </authorList>
    </citation>
    <scope>NUCLEOTIDE SEQUENCE [LARGE SCALE GENOMIC DNA]</scope>
    <source>
        <strain evidence="6 7">S3M1</strain>
    </source>
</reference>
<feature type="signal peptide" evidence="4">
    <location>
        <begin position="1"/>
        <end position="23"/>
    </location>
</feature>
<organism evidence="6 7">
    <name type="scientific">Pedobacter cryoconitis</name>
    <dbReference type="NCBI Taxonomy" id="188932"/>
    <lineage>
        <taxon>Bacteria</taxon>
        <taxon>Pseudomonadati</taxon>
        <taxon>Bacteroidota</taxon>
        <taxon>Sphingobacteriia</taxon>
        <taxon>Sphingobacteriales</taxon>
        <taxon>Sphingobacteriaceae</taxon>
        <taxon>Pedobacter</taxon>
    </lineage>
</organism>
<feature type="transmembrane region" description="Helical" evidence="3">
    <location>
        <begin position="639"/>
        <end position="662"/>
    </location>
</feature>
<comment type="caution">
    <text evidence="6">The sequence shown here is derived from an EMBL/GenBank/DDBJ whole genome shotgun (WGS) entry which is preliminary data.</text>
</comment>
<keyword evidence="1" id="KW-0378">Hydrolase</keyword>
<sequence>MKRIALNFLLLLFFVLLFQSSGAAYTNSSLKLLSDRSAVSTISVFQQQDPKKEQPKPEVKKTNLWKTLLAFLKFKSRADKKLDGKILLAIEKLGLTDSIAATSANVRVMIAELKKTRYHDMDSLQSVLSGLIQQQKEVNNTVKPGETAASTPSNADLAALANQLIPILDQRAVQETGSIDKFEKLRKLNRVKNADPKTIYTLKISDTLNRKYTLQLKNKVEIFGFFDAAYGGSANAFFNPATSLVYYPLPINESTGNFDRLNGWDTAPVISQAQKSGSKVYFSVLIANRSSKPAILFNEQVQRKSIANILLLLKQRKASGVNISFKNLAKQDKKRFSAFIGLLHQSLQAADKAAQLFVTLPRTNFDGAYELEELNKYTDRYFIDFASNTSRKGAALAPLTGKGHETIDASYTWYIAHGIEAEKLIIVLPYRGAKCEIDPVTFAPKVFTGYLPFNEIGLMTQNHALYSAANESLYIDSVFHNGRSYRIWYDDEVTLSKKYEYILKNNVAGIGLYYINYDDSFAVLNDELMYKFTYVDTTYLKPIPAVVSSKITFLEQVKRHITLWNFILQNPCATCFESEVSSAGNSKINAYLSELKVYSLVKEEKQENAKTLGTYQGTKTNNVTFKEVFNYVNAELNTFLKYVTLIFFMISLAVTIYFIWGIRYYAGDWKYKKLVAGILFGLISLFVLFGSTFCFTSDLIPIFGVSAATADSPGCVTDPECVNMPFNTLFIIIVISVAIGFLIFNYLITPLIKKDDLP</sequence>
<keyword evidence="3" id="KW-0812">Transmembrane</keyword>
<dbReference type="InterPro" id="IPR001223">
    <property type="entry name" value="Glyco_hydro18_cat"/>
</dbReference>
<feature type="transmembrane region" description="Helical" evidence="3">
    <location>
        <begin position="729"/>
        <end position="748"/>
    </location>
</feature>
<evidence type="ECO:0000313" key="7">
    <source>
        <dbReference type="Proteomes" id="UP000537204"/>
    </source>
</evidence>
<dbReference type="AlphaFoldDB" id="A0A7W9DZ37"/>
<dbReference type="InterPro" id="IPR029070">
    <property type="entry name" value="Chitinase_insertion_sf"/>
</dbReference>
<dbReference type="Proteomes" id="UP000537204">
    <property type="component" value="Unassembled WGS sequence"/>
</dbReference>
<keyword evidence="3" id="KW-0472">Membrane</keyword>
<evidence type="ECO:0000313" key="6">
    <source>
        <dbReference type="EMBL" id="MBB5636862.1"/>
    </source>
</evidence>
<gene>
    <name evidence="6" type="ORF">HDE68_002775</name>
</gene>
<dbReference type="Gene3D" id="3.20.20.80">
    <property type="entry name" value="Glycosidases"/>
    <property type="match status" value="1"/>
</dbReference>
<dbReference type="SUPFAM" id="SSF51445">
    <property type="entry name" value="(Trans)glycosidases"/>
    <property type="match status" value="1"/>
</dbReference>
<dbReference type="GO" id="GO:0008061">
    <property type="term" value="F:chitin binding"/>
    <property type="evidence" value="ECO:0007669"/>
    <property type="project" value="InterPro"/>
</dbReference>
<evidence type="ECO:0000256" key="3">
    <source>
        <dbReference type="SAM" id="Phobius"/>
    </source>
</evidence>
<keyword evidence="4" id="KW-0732">Signal</keyword>
<dbReference type="PANTHER" id="PTHR46290">
    <property type="entry name" value="DI-N-ACETYLCHITOBIASE"/>
    <property type="match status" value="1"/>
</dbReference>
<dbReference type="Pfam" id="PF00704">
    <property type="entry name" value="Glyco_hydro_18"/>
    <property type="match status" value="1"/>
</dbReference>
<accession>A0A7W9DZ37</accession>
<evidence type="ECO:0000256" key="1">
    <source>
        <dbReference type="ARBA" id="ARBA00022801"/>
    </source>
</evidence>
<feature type="domain" description="Chitinase II/V-like catalytic" evidence="5">
    <location>
        <begin position="220"/>
        <end position="518"/>
    </location>
</feature>
<dbReference type="Gene3D" id="3.10.50.10">
    <property type="match status" value="1"/>
</dbReference>
<dbReference type="EMBL" id="JACHCE010000004">
    <property type="protein sequence ID" value="MBB5636862.1"/>
    <property type="molecule type" value="Genomic_DNA"/>
</dbReference>